<evidence type="ECO:0008006" key="4">
    <source>
        <dbReference type="Google" id="ProtNLM"/>
    </source>
</evidence>
<feature type="compositionally biased region" description="Polar residues" evidence="1">
    <location>
        <begin position="1"/>
        <end position="17"/>
    </location>
</feature>
<evidence type="ECO:0000313" key="3">
    <source>
        <dbReference type="Proteomes" id="UP000235145"/>
    </source>
</evidence>
<sequence length="202" mass="22868">MSKLEAQTQGKFPSQTEKNPKHNACAVTVRSGKNYKGPDQKEDEEEKIVVEQESEATEEIQKKDRPTEAEVKITPPLFPSRLKNTKKEKEDKAIMDFFRKVEVNIPILDAIKQLPRYAKFLKDLCTSKRKLKGNETVKVSENVSAVLQKRLPPKCKDPGVFTVPCKLGNLLVLRAMLDFRASINVLPYSLFRTIGAGPLKRT</sequence>
<evidence type="ECO:0000256" key="1">
    <source>
        <dbReference type="SAM" id="MobiDB-lite"/>
    </source>
</evidence>
<organism evidence="2 3">
    <name type="scientific">Lactuca sativa</name>
    <name type="common">Garden lettuce</name>
    <dbReference type="NCBI Taxonomy" id="4236"/>
    <lineage>
        <taxon>Eukaryota</taxon>
        <taxon>Viridiplantae</taxon>
        <taxon>Streptophyta</taxon>
        <taxon>Embryophyta</taxon>
        <taxon>Tracheophyta</taxon>
        <taxon>Spermatophyta</taxon>
        <taxon>Magnoliopsida</taxon>
        <taxon>eudicotyledons</taxon>
        <taxon>Gunneridae</taxon>
        <taxon>Pentapetalae</taxon>
        <taxon>asterids</taxon>
        <taxon>campanulids</taxon>
        <taxon>Asterales</taxon>
        <taxon>Asteraceae</taxon>
        <taxon>Cichorioideae</taxon>
        <taxon>Cichorieae</taxon>
        <taxon>Lactucinae</taxon>
        <taxon>Lactuca</taxon>
    </lineage>
</organism>
<protein>
    <recommendedName>
        <fullName evidence="4">Retrotransposon gag protein</fullName>
    </recommendedName>
</protein>
<dbReference type="AlphaFoldDB" id="A0A9R1VIR6"/>
<name>A0A9R1VIR6_LACSA</name>
<accession>A0A9R1VIR6</accession>
<proteinExistence type="predicted"/>
<feature type="region of interest" description="Disordered" evidence="1">
    <location>
        <begin position="1"/>
        <end position="46"/>
    </location>
</feature>
<dbReference type="EMBL" id="NBSK02000005">
    <property type="protein sequence ID" value="KAJ0205788.1"/>
    <property type="molecule type" value="Genomic_DNA"/>
</dbReference>
<reference evidence="2 3" key="1">
    <citation type="journal article" date="2017" name="Nat. Commun.">
        <title>Genome assembly with in vitro proximity ligation data and whole-genome triplication in lettuce.</title>
        <authorList>
            <person name="Reyes-Chin-Wo S."/>
            <person name="Wang Z."/>
            <person name="Yang X."/>
            <person name="Kozik A."/>
            <person name="Arikit S."/>
            <person name="Song C."/>
            <person name="Xia L."/>
            <person name="Froenicke L."/>
            <person name="Lavelle D.O."/>
            <person name="Truco M.J."/>
            <person name="Xia R."/>
            <person name="Zhu S."/>
            <person name="Xu C."/>
            <person name="Xu H."/>
            <person name="Xu X."/>
            <person name="Cox K."/>
            <person name="Korf I."/>
            <person name="Meyers B.C."/>
            <person name="Michelmore R.W."/>
        </authorList>
    </citation>
    <scope>NUCLEOTIDE SEQUENCE [LARGE SCALE GENOMIC DNA]</scope>
    <source>
        <strain evidence="3">cv. Salinas</strain>
        <tissue evidence="2">Seedlings</tissue>
    </source>
</reference>
<dbReference type="PANTHER" id="PTHR33067:SF37">
    <property type="entry name" value="RETROTRANSPOSON GAG DOMAIN, ASPARTIC PEPTIDASE DOMAIN SUPERFAMILY"/>
    <property type="match status" value="1"/>
</dbReference>
<dbReference type="Proteomes" id="UP000235145">
    <property type="component" value="Unassembled WGS sequence"/>
</dbReference>
<gene>
    <name evidence="2" type="ORF">LSAT_V11C500245340</name>
</gene>
<keyword evidence="3" id="KW-1185">Reference proteome</keyword>
<dbReference type="PANTHER" id="PTHR33067">
    <property type="entry name" value="RNA-DIRECTED DNA POLYMERASE-RELATED"/>
    <property type="match status" value="1"/>
</dbReference>
<evidence type="ECO:0000313" key="2">
    <source>
        <dbReference type="EMBL" id="KAJ0205788.1"/>
    </source>
</evidence>
<comment type="caution">
    <text evidence="2">The sequence shown here is derived from an EMBL/GenBank/DDBJ whole genome shotgun (WGS) entry which is preliminary data.</text>
</comment>